<gene>
    <name evidence="1" type="ORF">EH55_06270</name>
</gene>
<name>A0A073IR09_9BACT</name>
<evidence type="ECO:0000313" key="2">
    <source>
        <dbReference type="Proteomes" id="UP000027665"/>
    </source>
</evidence>
<protein>
    <recommendedName>
        <fullName evidence="3">DUF4198 domain-containing protein</fullName>
    </recommendedName>
</protein>
<evidence type="ECO:0000313" key="1">
    <source>
        <dbReference type="EMBL" id="KEJ91985.1"/>
    </source>
</evidence>
<dbReference type="EMBL" id="JMKI01000036">
    <property type="protein sequence ID" value="KEJ91985.1"/>
    <property type="molecule type" value="Genomic_DNA"/>
</dbReference>
<proteinExistence type="predicted"/>
<dbReference type="RefSeq" id="WP_037976710.1">
    <property type="nucleotide sequence ID" value="NZ_JMKI01000036.1"/>
</dbReference>
<dbReference type="Pfam" id="PF10670">
    <property type="entry name" value="DUF4198"/>
    <property type="match status" value="1"/>
</dbReference>
<organism evidence="1 2">
    <name type="scientific">Synergistes jonesii</name>
    <dbReference type="NCBI Taxonomy" id="2754"/>
    <lineage>
        <taxon>Bacteria</taxon>
        <taxon>Thermotogati</taxon>
        <taxon>Synergistota</taxon>
        <taxon>Synergistia</taxon>
        <taxon>Synergistales</taxon>
        <taxon>Synergistaceae</taxon>
        <taxon>Synergistes</taxon>
    </lineage>
</organism>
<keyword evidence="2" id="KW-1185">Reference proteome</keyword>
<dbReference type="STRING" id="2754.EH55_06270"/>
<dbReference type="GeneID" id="90983883"/>
<dbReference type="Proteomes" id="UP000027665">
    <property type="component" value="Unassembled WGS sequence"/>
</dbReference>
<comment type="caution">
    <text evidence="1">The sequence shown here is derived from an EMBL/GenBank/DDBJ whole genome shotgun (WGS) entry which is preliminary data.</text>
</comment>
<sequence length="308" mass="32921">MKRLFQMTAKYRLGRGALALICTVLLCPPLAEAHYFSVIPKVSHTDVGKEHSVIVSFTHISKQAQYDYSFMKLVPDREMLNGRLIYKDGTESDLTNLFAAYDDPDGDEVTGIDSRRAVARITKEGTVTAACRTYLNIPGAMVYTGFSKHIFNIAADRHSMASVGGGEVAEIIPLSDLAGASVGMPIKFKLLYKGNPYAGAVIEYGNETTPIIQGEEGPENLKKLETPSDEEGVFTYTPDSAGRNTVAAMLDVGGGTYYSATLSFEAKESSGGSSGGCNASSAAMPALLLLLGSLLPVIKSGIKKNAKR</sequence>
<accession>A0A073IR09</accession>
<reference evidence="1 2" key="1">
    <citation type="submission" date="2014-04" db="EMBL/GenBank/DDBJ databases">
        <title>Draft Genome Sequence of Synergistes jonesii.</title>
        <authorList>
            <person name="Coil D.A."/>
            <person name="Eisen J.A."/>
            <person name="Holland-Moritz H.E."/>
        </authorList>
    </citation>
    <scope>NUCLEOTIDE SEQUENCE [LARGE SCALE GENOMIC DNA]</scope>
    <source>
        <strain evidence="1 2">78-1</strain>
    </source>
</reference>
<dbReference type="OrthoDB" id="5943at2"/>
<dbReference type="InterPro" id="IPR019613">
    <property type="entry name" value="DUF4198"/>
</dbReference>
<dbReference type="AlphaFoldDB" id="A0A073IR09"/>
<evidence type="ECO:0008006" key="3">
    <source>
        <dbReference type="Google" id="ProtNLM"/>
    </source>
</evidence>